<evidence type="ECO:0008006" key="4">
    <source>
        <dbReference type="Google" id="ProtNLM"/>
    </source>
</evidence>
<dbReference type="PANTHER" id="PTHR40031">
    <property type="entry name" value="HYPOTHETICAL MEMBRANE SPANNING PROTEIN"/>
    <property type="match status" value="1"/>
</dbReference>
<feature type="transmembrane region" description="Helical" evidence="1">
    <location>
        <begin position="96"/>
        <end position="117"/>
    </location>
</feature>
<feature type="transmembrane region" description="Helical" evidence="1">
    <location>
        <begin position="137"/>
        <end position="160"/>
    </location>
</feature>
<dbReference type="EMBL" id="CP002551">
    <property type="protein sequence ID" value="ADZ09922.1"/>
    <property type="molecule type" value="Genomic_DNA"/>
</dbReference>
<dbReference type="STRING" id="877455.Metbo_1697"/>
<dbReference type="HOGENOM" id="CLU_878819_0_0_2"/>
<dbReference type="eggNOG" id="arCOG01744">
    <property type="taxonomic scope" value="Archaea"/>
</dbReference>
<dbReference type="Proteomes" id="UP000007490">
    <property type="component" value="Chromosome"/>
</dbReference>
<evidence type="ECO:0000313" key="3">
    <source>
        <dbReference type="Proteomes" id="UP000007490"/>
    </source>
</evidence>
<feature type="transmembrane region" description="Helical" evidence="1">
    <location>
        <begin position="56"/>
        <end position="75"/>
    </location>
</feature>
<dbReference type="KEGG" id="mel:Metbo_1697"/>
<evidence type="ECO:0000313" key="2">
    <source>
        <dbReference type="EMBL" id="ADZ09922.1"/>
    </source>
</evidence>
<dbReference type="GeneID" id="10278154"/>
<dbReference type="InterPro" id="IPR053170">
    <property type="entry name" value="Transcription_regulator"/>
</dbReference>
<keyword evidence="1" id="KW-0812">Transmembrane</keyword>
<feature type="transmembrane region" description="Helical" evidence="1">
    <location>
        <begin position="167"/>
        <end position="185"/>
    </location>
</feature>
<keyword evidence="1" id="KW-1133">Transmembrane helix</keyword>
<dbReference type="InterPro" id="IPR007404">
    <property type="entry name" value="YdjM-like"/>
</dbReference>
<evidence type="ECO:0000256" key="1">
    <source>
        <dbReference type="SAM" id="Phobius"/>
    </source>
</evidence>
<reference evidence="3" key="1">
    <citation type="submission" date="2011-02" db="EMBL/GenBank/DDBJ databases">
        <title>Complete sequence of Methanobacterium sp. AL-21.</title>
        <authorList>
            <consortium name="US DOE Joint Genome Institute"/>
            <person name="Lucas S."/>
            <person name="Copeland A."/>
            <person name="Lapidus A."/>
            <person name="Cheng J.-F."/>
            <person name="Goodwin L."/>
            <person name="Pitluck S."/>
            <person name="Chertkov O."/>
            <person name="Detter J.C."/>
            <person name="Han C."/>
            <person name="Tapia R."/>
            <person name="Land M."/>
            <person name="Hauser L."/>
            <person name="Kyrpides N."/>
            <person name="Ivanova N."/>
            <person name="Mikhailova N."/>
            <person name="Pagani I."/>
            <person name="Cadillo-Quiroz H."/>
            <person name="Imachi H."/>
            <person name="Zinder S."/>
            <person name="Liu W."/>
            <person name="Woyke T."/>
        </authorList>
    </citation>
    <scope>NUCLEOTIDE SEQUENCE [LARGE SCALE GENOMIC DNA]</scope>
    <source>
        <strain evidence="3">AL-21</strain>
    </source>
</reference>
<protein>
    <recommendedName>
        <fullName evidence="4">Membrane-bound metal-dependent hydrolase</fullName>
    </recommendedName>
</protein>
<reference evidence="2 3" key="2">
    <citation type="journal article" date="2014" name="Int. J. Syst. Evol. Microbiol.">
        <title>Methanobacterium paludis sp. nov. and a novel strain of Methanobacterium lacus isolated from northern peatlands.</title>
        <authorList>
            <person name="Cadillo-Quiroz H."/>
            <person name="Brauer S.L."/>
            <person name="Goodson N."/>
            <person name="Yavitt J.B."/>
            <person name="Zinder S.H."/>
        </authorList>
    </citation>
    <scope>NUCLEOTIDE SEQUENCE [LARGE SCALE GENOMIC DNA]</scope>
    <source>
        <strain evidence="2 3">AL-21</strain>
    </source>
</reference>
<dbReference type="PANTHER" id="PTHR40031:SF1">
    <property type="entry name" value="MEMBRANE-BOUND METAL-DEPENDENT HYDROLASE"/>
    <property type="match status" value="1"/>
</dbReference>
<organism evidence="2 3">
    <name type="scientific">Methanobacterium lacus (strain AL-21)</name>
    <dbReference type="NCBI Taxonomy" id="877455"/>
    <lineage>
        <taxon>Archaea</taxon>
        <taxon>Methanobacteriati</taxon>
        <taxon>Methanobacteriota</taxon>
        <taxon>Methanomada group</taxon>
        <taxon>Methanobacteria</taxon>
        <taxon>Methanobacteriales</taxon>
        <taxon>Methanobacteriaceae</taxon>
        <taxon>Methanobacterium</taxon>
    </lineage>
</organism>
<dbReference type="RefSeq" id="WP_013645273.1">
    <property type="nucleotide sequence ID" value="NC_015216.1"/>
</dbReference>
<keyword evidence="3" id="KW-1185">Reference proteome</keyword>
<keyword evidence="1" id="KW-0472">Membrane</keyword>
<accession>F0T9P3</accession>
<sequence length="313" mass="35713">MDLFTHFLVPYIILYALKSKNKLAGAFGGISPDFDTIFIAWIGILSPNFFIFSHRGITHSFIFGFVTSTIFLYVISRKQVNEFIGNLIRRDISVKFTKTTVAIAYFGVLTHLFLDYLTTLGIPLFFPFSITRYALNLYQSLDALTIVIALVVLIIIYLKVDTKYKKAAMAIFMIILISFGGVRAYEKINIMDHETPTLYGNYSELDVYPTNDMFVWNVVKHNPDNTSFAVSVYNGWYNNQYNLNYYSSPLITGGDYNSGLKAIKIADSYPSVKQFKWNSFFALENASYNGNSWDVTYYDVVKSYTKSNVTVTV</sequence>
<feature type="transmembrane region" description="Helical" evidence="1">
    <location>
        <begin position="23"/>
        <end position="44"/>
    </location>
</feature>
<gene>
    <name evidence="2" type="ordered locus">Metbo_1697</name>
</gene>
<name>F0T9P3_METLA</name>
<dbReference type="AlphaFoldDB" id="F0T9P3"/>
<dbReference type="OrthoDB" id="118042at2157"/>
<dbReference type="Pfam" id="PF04307">
    <property type="entry name" value="YdjM"/>
    <property type="match status" value="1"/>
</dbReference>
<proteinExistence type="predicted"/>